<organism evidence="2 3">
    <name type="scientific">Streptomyces marokkonensis</name>
    <dbReference type="NCBI Taxonomy" id="324855"/>
    <lineage>
        <taxon>Bacteria</taxon>
        <taxon>Bacillati</taxon>
        <taxon>Actinomycetota</taxon>
        <taxon>Actinomycetes</taxon>
        <taxon>Kitasatosporales</taxon>
        <taxon>Streptomycetaceae</taxon>
        <taxon>Streptomyces</taxon>
    </lineage>
</organism>
<comment type="caution">
    <text evidence="2">The sequence shown here is derived from an EMBL/GenBank/DDBJ whole genome shotgun (WGS) entry which is preliminary data.</text>
</comment>
<dbReference type="PANTHER" id="PTHR41913:SF1">
    <property type="entry name" value="DUF1684 DOMAIN-CONTAINING PROTEIN"/>
    <property type="match status" value="1"/>
</dbReference>
<name>A0ABP7SJV7_9ACTN</name>
<protein>
    <submittedName>
        <fullName evidence="2">Uncharacterized protein</fullName>
    </submittedName>
</protein>
<proteinExistence type="predicted"/>
<keyword evidence="3" id="KW-1185">Reference proteome</keyword>
<dbReference type="PANTHER" id="PTHR41913">
    <property type="entry name" value="DUF1684 DOMAIN-CONTAINING PROTEIN"/>
    <property type="match status" value="1"/>
</dbReference>
<evidence type="ECO:0000313" key="2">
    <source>
        <dbReference type="EMBL" id="GAA4012508.1"/>
    </source>
</evidence>
<accession>A0ABP7SJV7</accession>
<dbReference type="Pfam" id="PF07920">
    <property type="entry name" value="DUF1684"/>
    <property type="match status" value="1"/>
</dbReference>
<dbReference type="InterPro" id="IPR012467">
    <property type="entry name" value="DUF1684"/>
</dbReference>
<gene>
    <name evidence="2" type="ORF">GCM10022384_66500</name>
</gene>
<evidence type="ECO:0000256" key="1">
    <source>
        <dbReference type="SAM" id="MobiDB-lite"/>
    </source>
</evidence>
<reference evidence="3" key="1">
    <citation type="journal article" date="2019" name="Int. J. Syst. Evol. Microbiol.">
        <title>The Global Catalogue of Microorganisms (GCM) 10K type strain sequencing project: providing services to taxonomists for standard genome sequencing and annotation.</title>
        <authorList>
            <consortium name="The Broad Institute Genomics Platform"/>
            <consortium name="The Broad Institute Genome Sequencing Center for Infectious Disease"/>
            <person name="Wu L."/>
            <person name="Ma J."/>
        </authorList>
    </citation>
    <scope>NUCLEOTIDE SEQUENCE [LARGE SCALE GENOMIC DNA]</scope>
    <source>
        <strain evidence="3">JCM 17027</strain>
    </source>
</reference>
<dbReference type="EMBL" id="BAABCQ010000235">
    <property type="protein sequence ID" value="GAA4012508.1"/>
    <property type="molecule type" value="Genomic_DNA"/>
</dbReference>
<feature type="region of interest" description="Disordered" evidence="1">
    <location>
        <begin position="1"/>
        <end position="23"/>
    </location>
</feature>
<dbReference type="Proteomes" id="UP001500034">
    <property type="component" value="Unassembled WGS sequence"/>
</dbReference>
<evidence type="ECO:0000313" key="3">
    <source>
        <dbReference type="Proteomes" id="UP001500034"/>
    </source>
</evidence>
<sequence length="81" mass="8841">MPGRFTPYDTGPRSVRVSNADGRERGLGLGGELAFTLDGRRRTLQVGVEADGSLWAVFADATSGSTSYRVPCRRPRRSRRG</sequence>